<evidence type="ECO:0000313" key="4">
    <source>
        <dbReference type="Proteomes" id="UP000315235"/>
    </source>
</evidence>
<dbReference type="AlphaFoldDB" id="A0A553GUF0"/>
<dbReference type="EMBL" id="VJOY01000020">
    <property type="protein sequence ID" value="TRX73124.1"/>
    <property type="molecule type" value="Genomic_DNA"/>
</dbReference>
<name>A0A553GUF0_9PSED</name>
<comment type="caution">
    <text evidence="3">The sequence shown here is derived from an EMBL/GenBank/DDBJ whole genome shotgun (WGS) entry which is preliminary data.</text>
</comment>
<dbReference type="Gene3D" id="2.20.110.10">
    <property type="entry name" value="Histone H3 K4-specific methyltransferase SET7/9 N-terminal domain"/>
    <property type="match status" value="5"/>
</dbReference>
<dbReference type="Proteomes" id="UP000315235">
    <property type="component" value="Unassembled WGS sequence"/>
</dbReference>
<protein>
    <submittedName>
        <fullName evidence="3">Peptidase C13</fullName>
    </submittedName>
</protein>
<feature type="region of interest" description="Disordered" evidence="2">
    <location>
        <begin position="157"/>
        <end position="208"/>
    </location>
</feature>
<dbReference type="GO" id="GO:0006508">
    <property type="term" value="P:proteolysis"/>
    <property type="evidence" value="ECO:0007669"/>
    <property type="project" value="InterPro"/>
</dbReference>
<dbReference type="PANTHER" id="PTHR23084:SF263">
    <property type="entry name" value="MORN REPEAT-CONTAINING PROTEIN 1"/>
    <property type="match status" value="1"/>
</dbReference>
<dbReference type="PANTHER" id="PTHR23084">
    <property type="entry name" value="PHOSPHATIDYLINOSITOL-4-PHOSPHATE 5-KINASE RELATED"/>
    <property type="match status" value="1"/>
</dbReference>
<dbReference type="GO" id="GO:0008233">
    <property type="term" value="F:peptidase activity"/>
    <property type="evidence" value="ECO:0007669"/>
    <property type="project" value="InterPro"/>
</dbReference>
<dbReference type="SMART" id="SM00698">
    <property type="entry name" value="MORN"/>
    <property type="match status" value="7"/>
</dbReference>
<proteinExistence type="predicted"/>
<gene>
    <name evidence="3" type="ORF">FM069_19555</name>
</gene>
<dbReference type="Pfam" id="PF01650">
    <property type="entry name" value="Peptidase_C13"/>
    <property type="match status" value="1"/>
</dbReference>
<dbReference type="InterPro" id="IPR029030">
    <property type="entry name" value="Caspase-like_dom_sf"/>
</dbReference>
<accession>A0A553GUF0</accession>
<feature type="compositionally biased region" description="Basic and acidic residues" evidence="2">
    <location>
        <begin position="191"/>
        <end position="208"/>
    </location>
</feature>
<dbReference type="SUPFAM" id="SSF82185">
    <property type="entry name" value="Histone H3 K4-specific methyltransferase SET7/9 N-terminal domain"/>
    <property type="match status" value="3"/>
</dbReference>
<evidence type="ECO:0000256" key="2">
    <source>
        <dbReference type="SAM" id="MobiDB-lite"/>
    </source>
</evidence>
<reference evidence="3 4" key="1">
    <citation type="submission" date="2019-07" db="EMBL/GenBank/DDBJ databases">
        <title>Pseudomonas mangiferae sp. nov., isolated from bark of mango tree in Thailand.</title>
        <authorList>
            <person name="Srisuk N."/>
            <person name="Anurat P."/>
        </authorList>
    </citation>
    <scope>NUCLEOTIDE SEQUENCE [LARGE SCALE GENOMIC DNA]</scope>
    <source>
        <strain evidence="3 4">DMKU_BBB3-04</strain>
    </source>
</reference>
<dbReference type="RefSeq" id="WP_143490096.1">
    <property type="nucleotide sequence ID" value="NZ_VJOY01000020.1"/>
</dbReference>
<dbReference type="Gene3D" id="3.40.50.1460">
    <property type="match status" value="1"/>
</dbReference>
<organism evidence="3 4">
    <name type="scientific">Pseudomonas mangiferae</name>
    <dbReference type="NCBI Taxonomy" id="2593654"/>
    <lineage>
        <taxon>Bacteria</taxon>
        <taxon>Pseudomonadati</taxon>
        <taxon>Pseudomonadota</taxon>
        <taxon>Gammaproteobacteria</taxon>
        <taxon>Pseudomonadales</taxon>
        <taxon>Pseudomonadaceae</taxon>
        <taxon>Pseudomonas</taxon>
    </lineage>
</organism>
<keyword evidence="4" id="KW-1185">Reference proteome</keyword>
<dbReference type="OrthoDB" id="345222at2"/>
<dbReference type="Pfam" id="PF02493">
    <property type="entry name" value="MORN"/>
    <property type="match status" value="10"/>
</dbReference>
<evidence type="ECO:0000313" key="3">
    <source>
        <dbReference type="EMBL" id="TRX73124.1"/>
    </source>
</evidence>
<evidence type="ECO:0000256" key="1">
    <source>
        <dbReference type="ARBA" id="ARBA00022737"/>
    </source>
</evidence>
<dbReference type="PROSITE" id="PS51257">
    <property type="entry name" value="PROKAR_LIPOPROTEIN"/>
    <property type="match status" value="1"/>
</dbReference>
<keyword evidence="1" id="KW-0677">Repeat</keyword>
<sequence length="575" mass="62208">MRQLLPLSFALLLAACGDGQPLTPPDARLPDGAVYHGQVVAGLLQGEGRLDYPDGSVFRGSFKDGLLEGPGEWRGAAGERYAGDFHRGAFQGPGTLHYADGSTYDGHFEQGRMSGEGSLTLLGGGRYRGQFKDDRYHGLGRLETADGGSFQGRFAKGEPAGEGVRVDAEGNQSSGRFTRGGLNGEGTYVGRDGDRYSGEFKDDQFHGKGRYEDGQGAVWSGRFVQGELTEGDYRGSDGSAYHGAFRQFRFHGKGRLQQPDGSVYEGRFAYGRYDGEGRLRLADGRLEDGHWRRGTRVRDASGDAVPDPLEVGLLEQGRLLDEALAALPVSTPAKELYALTLGGDGQQRVFMREADYVATLLGERFGARGRITLVNQRDHLADRPMATRESLARAVRALAERSGPEDLVFLYFTSHGSAQHELSLRQPGLALGDLPAWQLAQVLAPLKERYKVVVISACYSGGFLPALKDDKTLVMTASRADRVSFGCSDENDFTYFGRALFAEALNQTDDLEQAFALAKATVAEREKAQGFAPSEPQLWAPLAVLGQWRALRAQQAARASAAHAQDGAVQASTTP</sequence>
<dbReference type="SUPFAM" id="SSF52129">
    <property type="entry name" value="Caspase-like"/>
    <property type="match status" value="1"/>
</dbReference>
<dbReference type="InterPro" id="IPR003409">
    <property type="entry name" value="MORN"/>
</dbReference>
<dbReference type="InterPro" id="IPR001096">
    <property type="entry name" value="Peptidase_C13"/>
</dbReference>